<sequence length="69" mass="7583">MSPSSATSVLAKHRHGAFPKQAKYCAELQLVHGDLCGPITPPTPSGRRFFLLLVDDTTRFMWVAPSDQV</sequence>
<dbReference type="InterPro" id="IPR036397">
    <property type="entry name" value="RNaseH_sf"/>
</dbReference>
<dbReference type="EMBL" id="CP144747">
    <property type="protein sequence ID" value="WVZ63125.1"/>
    <property type="molecule type" value="Genomic_DNA"/>
</dbReference>
<dbReference type="InterPro" id="IPR012337">
    <property type="entry name" value="RNaseH-like_sf"/>
</dbReference>
<reference evidence="1 2" key="1">
    <citation type="submission" date="2024-02" db="EMBL/GenBank/DDBJ databases">
        <title>High-quality chromosome-scale genome assembly of Pensacola bahiagrass (Paspalum notatum Flugge var. saurae).</title>
        <authorList>
            <person name="Vega J.M."/>
            <person name="Podio M."/>
            <person name="Orjuela J."/>
            <person name="Siena L.A."/>
            <person name="Pessino S.C."/>
            <person name="Combes M.C."/>
            <person name="Mariac C."/>
            <person name="Albertini E."/>
            <person name="Pupilli F."/>
            <person name="Ortiz J.P.A."/>
            <person name="Leblanc O."/>
        </authorList>
    </citation>
    <scope>NUCLEOTIDE SEQUENCE [LARGE SCALE GENOMIC DNA]</scope>
    <source>
        <strain evidence="1">R1</strain>
        <tissue evidence="1">Leaf</tissue>
    </source>
</reference>
<dbReference type="Proteomes" id="UP001341281">
    <property type="component" value="Chromosome 03"/>
</dbReference>
<accession>A0AAQ3SYT4</accession>
<evidence type="ECO:0000313" key="2">
    <source>
        <dbReference type="Proteomes" id="UP001341281"/>
    </source>
</evidence>
<protein>
    <submittedName>
        <fullName evidence="1">Uncharacterized protein</fullName>
    </submittedName>
</protein>
<dbReference type="AlphaFoldDB" id="A0AAQ3SYT4"/>
<dbReference type="Gene3D" id="3.30.420.10">
    <property type="entry name" value="Ribonuclease H-like superfamily/Ribonuclease H"/>
    <property type="match status" value="1"/>
</dbReference>
<dbReference type="SUPFAM" id="SSF53098">
    <property type="entry name" value="Ribonuclease H-like"/>
    <property type="match status" value="1"/>
</dbReference>
<gene>
    <name evidence="1" type="ORF">U9M48_012784</name>
</gene>
<proteinExistence type="predicted"/>
<organism evidence="1 2">
    <name type="scientific">Paspalum notatum var. saurae</name>
    <dbReference type="NCBI Taxonomy" id="547442"/>
    <lineage>
        <taxon>Eukaryota</taxon>
        <taxon>Viridiplantae</taxon>
        <taxon>Streptophyta</taxon>
        <taxon>Embryophyta</taxon>
        <taxon>Tracheophyta</taxon>
        <taxon>Spermatophyta</taxon>
        <taxon>Magnoliopsida</taxon>
        <taxon>Liliopsida</taxon>
        <taxon>Poales</taxon>
        <taxon>Poaceae</taxon>
        <taxon>PACMAD clade</taxon>
        <taxon>Panicoideae</taxon>
        <taxon>Andropogonodae</taxon>
        <taxon>Paspaleae</taxon>
        <taxon>Paspalinae</taxon>
        <taxon>Paspalum</taxon>
    </lineage>
</organism>
<evidence type="ECO:0000313" key="1">
    <source>
        <dbReference type="EMBL" id="WVZ63125.1"/>
    </source>
</evidence>
<keyword evidence="2" id="KW-1185">Reference proteome</keyword>
<dbReference type="GO" id="GO:0003676">
    <property type="term" value="F:nucleic acid binding"/>
    <property type="evidence" value="ECO:0007669"/>
    <property type="project" value="InterPro"/>
</dbReference>
<name>A0AAQ3SYT4_PASNO</name>